<reference evidence="10" key="1">
    <citation type="journal article" date="2014" name="Nat. Commun.">
        <title>The emerging biofuel crop Camelina sativa retains a highly undifferentiated hexaploid genome structure.</title>
        <authorList>
            <person name="Kagale S."/>
            <person name="Koh C."/>
            <person name="Nixon J."/>
            <person name="Bollina V."/>
            <person name="Clarke W.E."/>
            <person name="Tuteja R."/>
            <person name="Spillane C."/>
            <person name="Robinson S.J."/>
            <person name="Links M.G."/>
            <person name="Clarke C."/>
            <person name="Higgins E.E."/>
            <person name="Huebert T."/>
            <person name="Sharpe A.G."/>
            <person name="Parkin I.A."/>
        </authorList>
    </citation>
    <scope>NUCLEOTIDE SEQUENCE [LARGE SCALE GENOMIC DNA]</scope>
    <source>
        <strain evidence="10">cv. DH55</strain>
    </source>
</reference>
<keyword evidence="10" id="KW-1185">Reference proteome</keyword>
<dbReference type="PRINTS" id="PR00463">
    <property type="entry name" value="EP450I"/>
</dbReference>
<reference evidence="11" key="2">
    <citation type="submission" date="2025-08" db="UniProtKB">
        <authorList>
            <consortium name="RefSeq"/>
        </authorList>
    </citation>
    <scope>IDENTIFICATION</scope>
    <source>
        <tissue evidence="11">Leaf</tissue>
    </source>
</reference>
<evidence type="ECO:0000256" key="5">
    <source>
        <dbReference type="ARBA" id="ARBA00022989"/>
    </source>
</evidence>
<evidence type="ECO:0000256" key="8">
    <source>
        <dbReference type="RuleBase" id="RU000461"/>
    </source>
</evidence>
<evidence type="ECO:0000256" key="9">
    <source>
        <dbReference type="SAM" id="Phobius"/>
    </source>
</evidence>
<dbReference type="GeneID" id="104786560"/>
<feature type="transmembrane region" description="Helical" evidence="9">
    <location>
        <begin position="40"/>
        <end position="57"/>
    </location>
</feature>
<comment type="similarity">
    <text evidence="2 8">Belongs to the cytochrome P450 family.</text>
</comment>
<name>A0ABM0Z4G3_CAMSA</name>
<dbReference type="PROSITE" id="PS00086">
    <property type="entry name" value="CYTOCHROME_P450"/>
    <property type="match status" value="1"/>
</dbReference>
<dbReference type="InterPro" id="IPR001128">
    <property type="entry name" value="Cyt_P450"/>
</dbReference>
<dbReference type="PRINTS" id="PR00385">
    <property type="entry name" value="P450"/>
</dbReference>
<dbReference type="InterPro" id="IPR002401">
    <property type="entry name" value="Cyt_P450_E_grp-I"/>
</dbReference>
<evidence type="ECO:0000256" key="1">
    <source>
        <dbReference type="ARBA" id="ARBA00004167"/>
    </source>
</evidence>
<keyword evidence="3 9" id="KW-0812">Transmembrane</keyword>
<dbReference type="Gene3D" id="1.10.630.10">
    <property type="entry name" value="Cytochrome P450"/>
    <property type="match status" value="1"/>
</dbReference>
<evidence type="ECO:0000256" key="6">
    <source>
        <dbReference type="ARBA" id="ARBA00023004"/>
    </source>
</evidence>
<dbReference type="InterPro" id="IPR036396">
    <property type="entry name" value="Cyt_P450_sf"/>
</dbReference>
<dbReference type="RefSeq" id="XP_010510293.1">
    <property type="nucleotide sequence ID" value="XM_010511991.2"/>
</dbReference>
<keyword evidence="8" id="KW-0349">Heme</keyword>
<comment type="subcellular location">
    <subcellularLocation>
        <location evidence="1">Membrane</location>
        <topology evidence="1">Single-pass membrane protein</topology>
    </subcellularLocation>
</comment>
<dbReference type="CDD" id="cd11072">
    <property type="entry name" value="CYP71-like"/>
    <property type="match status" value="1"/>
</dbReference>
<accession>A0ABM0Z4G3</accession>
<keyword evidence="8" id="KW-0560">Oxidoreductase</keyword>
<dbReference type="Proteomes" id="UP000694864">
    <property type="component" value="Chromosome 5"/>
</dbReference>
<keyword evidence="6 8" id="KW-0408">Iron</keyword>
<keyword evidence="5 9" id="KW-1133">Transmembrane helix</keyword>
<keyword evidence="8" id="KW-0503">Monooxygenase</keyword>
<organism evidence="10 11">
    <name type="scientific">Camelina sativa</name>
    <name type="common">False flax</name>
    <name type="synonym">Myagrum sativum</name>
    <dbReference type="NCBI Taxonomy" id="90675"/>
    <lineage>
        <taxon>Eukaryota</taxon>
        <taxon>Viridiplantae</taxon>
        <taxon>Streptophyta</taxon>
        <taxon>Embryophyta</taxon>
        <taxon>Tracheophyta</taxon>
        <taxon>Spermatophyta</taxon>
        <taxon>Magnoliopsida</taxon>
        <taxon>eudicotyledons</taxon>
        <taxon>Gunneridae</taxon>
        <taxon>Pentapetalae</taxon>
        <taxon>rosids</taxon>
        <taxon>malvids</taxon>
        <taxon>Brassicales</taxon>
        <taxon>Brassicaceae</taxon>
        <taxon>Camelineae</taxon>
        <taxon>Camelina</taxon>
    </lineage>
</organism>
<evidence type="ECO:0000313" key="11">
    <source>
        <dbReference type="RefSeq" id="XP_010510293.1"/>
    </source>
</evidence>
<sequence length="534" mass="60207">MAHTCQQKTMSSSYKLQGEDELEITDQTFSYMSNIQEMEMMLMISLCLTTLLTLLLLRKFLKRTATKVNRPPSPWRLPLIGNLHQLSLHPHRALKSLSLRYGPLMLLHFGRAPILVVSSSEAAQEILKTHDLKFANRPKSKAVNGLFNGGRDVVFGPYGEYWRQMKSVCILNLLTNKMVASFETVREEELKDMLKKLEKASASSSSENLSEIFIAVTSDVTSRVALGRKHSADETARALKKRVRQIMELLGEFPIGDYIPELAWIDRINGFNNRIKEVSQGFSDLMDKVIQEHVEAGNHKEDFVDILLSIESEKSIGLKAQRDDIKFMILDMFIGGTSTSSTLLEWIMTELIRNPECMKKLQDEIRSTMTPNTTYVKEKEVAHMKYLNAVVKEVLRVHPPLPLILPRLLSEDVKVKGYDIAAGTEVIINAWAIQRDTAVWGPDAEEFKPERHLNSDLDYHGKDLNFIPFGSGRRICPGIGLALGLVEVTVANLVGRFDWKVEAGPNGDQPDLAESHGLDICRKFPLIAFPSSVM</sequence>
<dbReference type="SUPFAM" id="SSF48264">
    <property type="entry name" value="Cytochrome P450"/>
    <property type="match status" value="1"/>
</dbReference>
<evidence type="ECO:0000256" key="3">
    <source>
        <dbReference type="ARBA" id="ARBA00022692"/>
    </source>
</evidence>
<evidence type="ECO:0000313" key="10">
    <source>
        <dbReference type="Proteomes" id="UP000694864"/>
    </source>
</evidence>
<proteinExistence type="inferred from homology"/>
<dbReference type="Pfam" id="PF00067">
    <property type="entry name" value="p450"/>
    <property type="match status" value="1"/>
</dbReference>
<gene>
    <name evidence="11" type="primary">LOC104786560</name>
</gene>
<keyword evidence="7 9" id="KW-0472">Membrane</keyword>
<dbReference type="PANTHER" id="PTHR47955">
    <property type="entry name" value="CYTOCHROME P450 FAMILY 71 PROTEIN"/>
    <property type="match status" value="1"/>
</dbReference>
<keyword evidence="4 8" id="KW-0479">Metal-binding</keyword>
<evidence type="ECO:0000256" key="4">
    <source>
        <dbReference type="ARBA" id="ARBA00022723"/>
    </source>
</evidence>
<dbReference type="InterPro" id="IPR017972">
    <property type="entry name" value="Cyt_P450_CS"/>
</dbReference>
<protein>
    <submittedName>
        <fullName evidence="11">Cytochrome P450 71A12</fullName>
    </submittedName>
</protein>
<evidence type="ECO:0000256" key="2">
    <source>
        <dbReference type="ARBA" id="ARBA00010617"/>
    </source>
</evidence>
<evidence type="ECO:0000256" key="7">
    <source>
        <dbReference type="ARBA" id="ARBA00023136"/>
    </source>
</evidence>
<dbReference type="PANTHER" id="PTHR47955:SF15">
    <property type="entry name" value="CYTOCHROME P450 71A2-LIKE"/>
    <property type="match status" value="1"/>
</dbReference>